<sequence>MMRNITCILSKISQRQPPGDKKQLTLIRSKAHATWNPSLTAFGSAGSIHWFLPTLVPSLESPFNDIWFPLAPRGSLHQHQDPWIASPRRHRCIQAHNSASYEKDARFSSGTQHFPVRFTTWTNSKDRRSHKKSSWKYCRSPTTLLPLFPATNPDIPLKEIKVFYPLQTPGETQDPCLSNPQGCTPRQVVRNRNSQALVPRSLKVLKDKSTGPPREVASTPQQRSLFLQGPVTSLRTMYPADECQSSLKHQQVHLRRTLHH</sequence>
<organism evidence="1 2">
    <name type="scientific">Brassica napus</name>
    <name type="common">Rape</name>
    <dbReference type="NCBI Taxonomy" id="3708"/>
    <lineage>
        <taxon>Eukaryota</taxon>
        <taxon>Viridiplantae</taxon>
        <taxon>Streptophyta</taxon>
        <taxon>Embryophyta</taxon>
        <taxon>Tracheophyta</taxon>
        <taxon>Spermatophyta</taxon>
        <taxon>Magnoliopsida</taxon>
        <taxon>eudicotyledons</taxon>
        <taxon>Gunneridae</taxon>
        <taxon>Pentapetalae</taxon>
        <taxon>rosids</taxon>
        <taxon>malvids</taxon>
        <taxon>Brassicales</taxon>
        <taxon>Brassicaceae</taxon>
        <taxon>Brassiceae</taxon>
        <taxon>Brassica</taxon>
    </lineage>
</organism>
<dbReference type="EMBL" id="JAGKQM010000003">
    <property type="protein sequence ID" value="KAH0936548.1"/>
    <property type="molecule type" value="Genomic_DNA"/>
</dbReference>
<accession>A0ABQ8E6R5</accession>
<protein>
    <submittedName>
        <fullName evidence="1">Uncharacterized protein</fullName>
    </submittedName>
</protein>
<keyword evidence="2" id="KW-1185">Reference proteome</keyword>
<dbReference type="Proteomes" id="UP000824890">
    <property type="component" value="Unassembled WGS sequence"/>
</dbReference>
<evidence type="ECO:0000313" key="1">
    <source>
        <dbReference type="EMBL" id="KAH0936548.1"/>
    </source>
</evidence>
<gene>
    <name evidence="1" type="ORF">HID58_013665</name>
</gene>
<name>A0ABQ8E6R5_BRANA</name>
<proteinExistence type="predicted"/>
<reference evidence="1 2" key="1">
    <citation type="submission" date="2021-05" db="EMBL/GenBank/DDBJ databases">
        <title>Genome Assembly of Synthetic Allotetraploid Brassica napus Reveals Homoeologous Exchanges between Subgenomes.</title>
        <authorList>
            <person name="Davis J.T."/>
        </authorList>
    </citation>
    <scope>NUCLEOTIDE SEQUENCE [LARGE SCALE GENOMIC DNA]</scope>
    <source>
        <strain evidence="2">cv. Da-Ae</strain>
        <tissue evidence="1">Seedling</tissue>
    </source>
</reference>
<comment type="caution">
    <text evidence="1">The sequence shown here is derived from an EMBL/GenBank/DDBJ whole genome shotgun (WGS) entry which is preliminary data.</text>
</comment>
<evidence type="ECO:0000313" key="2">
    <source>
        <dbReference type="Proteomes" id="UP000824890"/>
    </source>
</evidence>